<feature type="region of interest" description="Disordered" evidence="2">
    <location>
        <begin position="54"/>
        <end position="124"/>
    </location>
</feature>
<dbReference type="PANTHER" id="PTHR34253">
    <property type="entry name" value="PROTEIN LLP HOMOLOG"/>
    <property type="match status" value="1"/>
</dbReference>
<dbReference type="GO" id="GO:0005730">
    <property type="term" value="C:nucleolus"/>
    <property type="evidence" value="ECO:0007669"/>
    <property type="project" value="TreeGrafter"/>
</dbReference>
<dbReference type="EMBL" id="GDRN01048665">
    <property type="protein sequence ID" value="JAI66641.1"/>
    <property type="molecule type" value="Transcribed_RNA"/>
</dbReference>
<dbReference type="GO" id="GO:0001099">
    <property type="term" value="F:basal RNA polymerase II transcription machinery binding"/>
    <property type="evidence" value="ECO:0007669"/>
    <property type="project" value="TreeGrafter"/>
</dbReference>
<evidence type="ECO:0008006" key="4">
    <source>
        <dbReference type="Google" id="ProtNLM"/>
    </source>
</evidence>
<dbReference type="InterPro" id="IPR018784">
    <property type="entry name" value="LLPH-like"/>
</dbReference>
<protein>
    <recommendedName>
        <fullName evidence="4">Protein LLP homolog</fullName>
    </recommendedName>
</protein>
<evidence type="ECO:0000256" key="2">
    <source>
        <dbReference type="SAM" id="MobiDB-lite"/>
    </source>
</evidence>
<evidence type="ECO:0000313" key="3">
    <source>
        <dbReference type="EMBL" id="JAI66641.1"/>
    </source>
</evidence>
<organism evidence="3">
    <name type="scientific">Scylla olivacea</name>
    <name type="common">Orange mud crab</name>
    <name type="synonym">Cancer olivacea</name>
    <dbReference type="NCBI Taxonomy" id="85551"/>
    <lineage>
        <taxon>Eukaryota</taxon>
        <taxon>Metazoa</taxon>
        <taxon>Ecdysozoa</taxon>
        <taxon>Arthropoda</taxon>
        <taxon>Crustacea</taxon>
        <taxon>Multicrustacea</taxon>
        <taxon>Malacostraca</taxon>
        <taxon>Eumalacostraca</taxon>
        <taxon>Eucarida</taxon>
        <taxon>Decapoda</taxon>
        <taxon>Pleocyemata</taxon>
        <taxon>Brachyura</taxon>
        <taxon>Eubrachyura</taxon>
        <taxon>Portunoidea</taxon>
        <taxon>Portunidae</taxon>
        <taxon>Portuninae</taxon>
        <taxon>Scylla</taxon>
    </lineage>
</organism>
<proteinExistence type="inferred from homology"/>
<name>A0A0P4WD49_SCYOL</name>
<sequence>MAKSLRSKWVRKCKQEKRVRYHKKELASLIKLVEKANKNDVVVKDAAEVVREKAQKIQPAEPAGENSMETTSSGTTDEPVPTLRTLIKKTGTAPKWLHPRRLKKSKTLMKKKSKTSTRKDKFLG</sequence>
<feature type="compositionally biased region" description="Polar residues" evidence="2">
    <location>
        <begin position="67"/>
        <end position="76"/>
    </location>
</feature>
<dbReference type="GO" id="GO:0097484">
    <property type="term" value="P:dendrite extension"/>
    <property type="evidence" value="ECO:0007669"/>
    <property type="project" value="TreeGrafter"/>
</dbReference>
<dbReference type="PANTHER" id="PTHR34253:SF1">
    <property type="entry name" value="PROTEIN LLP HOMOLOG"/>
    <property type="match status" value="1"/>
</dbReference>
<evidence type="ECO:0000256" key="1">
    <source>
        <dbReference type="ARBA" id="ARBA00034118"/>
    </source>
</evidence>
<dbReference type="AlphaFoldDB" id="A0A0P4WD49"/>
<reference evidence="3" key="1">
    <citation type="submission" date="2015-09" db="EMBL/GenBank/DDBJ databases">
        <title>Scylla olivacea transcriptome.</title>
        <authorList>
            <person name="Ikhwanuddin M."/>
        </authorList>
    </citation>
    <scope>NUCLEOTIDE SEQUENCE</scope>
</reference>
<comment type="similarity">
    <text evidence="1">Belongs to the learning-associated protein family.</text>
</comment>
<dbReference type="Pfam" id="PF10169">
    <property type="entry name" value="LLPH"/>
    <property type="match status" value="1"/>
</dbReference>
<accession>A0A0P4WD49</accession>
<dbReference type="GO" id="GO:0003723">
    <property type="term" value="F:RNA binding"/>
    <property type="evidence" value="ECO:0007669"/>
    <property type="project" value="TreeGrafter"/>
</dbReference>
<feature type="compositionally biased region" description="Basic residues" evidence="2">
    <location>
        <begin position="97"/>
        <end position="116"/>
    </location>
</feature>